<accession>A0ABS3HPT2</accession>
<dbReference type="EMBL" id="JAFLVX010000005">
    <property type="protein sequence ID" value="MBO0475735.1"/>
    <property type="molecule type" value="Genomic_DNA"/>
</dbReference>
<evidence type="ECO:0000256" key="1">
    <source>
        <dbReference type="SAM" id="Phobius"/>
    </source>
</evidence>
<name>A0ABS3HPT2_9ENTE</name>
<feature type="domain" description="VanZ-like" evidence="2">
    <location>
        <begin position="48"/>
        <end position="195"/>
    </location>
</feature>
<evidence type="ECO:0000313" key="3">
    <source>
        <dbReference type="EMBL" id="MBO0475735.1"/>
    </source>
</evidence>
<feature type="transmembrane region" description="Helical" evidence="1">
    <location>
        <begin position="252"/>
        <end position="270"/>
    </location>
</feature>
<feature type="transmembrane region" description="Helical" evidence="1">
    <location>
        <begin position="323"/>
        <end position="347"/>
    </location>
</feature>
<sequence length="373" mass="43444">MPSYAVPISSALIVFAIIAFLGTVPWTIYQYRKHGYFSFWRNVVIFSFIYYCLTAFFLVSLPLPKDRDNTLMFKDHVFTQLKPLNMLTNFKAVPGFDPSSVSTYLTLFKSFTFLEVFFNVLLLFPLGIYLRYFLKSAKKWYMALGLIFLTTLFFEVSQLTALFGYYAYPYRLFDVDDLLANTLGGMIGFFVAPVFLHFIPSRDALKEKDASYGPEMMPSYGAQLLEVFVSIAIARFIGSVFSMIAFKGDELFWWNLVFIFFFLVIFPIMTKGKTLGGMVVKIKFHLGEKNQFLPLCYRFLLVSLPSIVSKIGSSMNQVVSDNVYLISFQLLILLTVFFVWLFFWFVILRDWAKKKREPFFNAWVPVEMIRYKK</sequence>
<feature type="transmembrane region" description="Helical" evidence="1">
    <location>
        <begin position="116"/>
        <end position="134"/>
    </location>
</feature>
<keyword evidence="1" id="KW-0472">Membrane</keyword>
<keyword evidence="1" id="KW-0812">Transmembrane</keyword>
<organism evidence="3 4">
    <name type="scientific">Candidatus Vagococcus giribetii</name>
    <dbReference type="NCBI Taxonomy" id="2230876"/>
    <lineage>
        <taxon>Bacteria</taxon>
        <taxon>Bacillati</taxon>
        <taxon>Bacillota</taxon>
        <taxon>Bacilli</taxon>
        <taxon>Lactobacillales</taxon>
        <taxon>Enterococcaceae</taxon>
        <taxon>Vagococcus</taxon>
    </lineage>
</organism>
<keyword evidence="1" id="KW-1133">Transmembrane helix</keyword>
<evidence type="ECO:0000313" key="4">
    <source>
        <dbReference type="Proteomes" id="UP000664857"/>
    </source>
</evidence>
<evidence type="ECO:0000259" key="2">
    <source>
        <dbReference type="Pfam" id="PF04892"/>
    </source>
</evidence>
<dbReference type="Pfam" id="PF04892">
    <property type="entry name" value="VanZ"/>
    <property type="match status" value="1"/>
</dbReference>
<feature type="transmembrane region" description="Helical" evidence="1">
    <location>
        <begin position="6"/>
        <end position="31"/>
    </location>
</feature>
<keyword evidence="4" id="KW-1185">Reference proteome</keyword>
<reference evidence="3 4" key="1">
    <citation type="submission" date="2021-03" db="EMBL/GenBank/DDBJ databases">
        <title>Enterococcal diversity collection.</title>
        <authorList>
            <person name="Gilmore M.S."/>
            <person name="Schwartzman J."/>
            <person name="Van Tyne D."/>
            <person name="Martin M."/>
            <person name="Earl A.M."/>
            <person name="Manson A.L."/>
            <person name="Straub T."/>
            <person name="Salamzade R."/>
            <person name="Saavedra J."/>
            <person name="Lebreton F."/>
            <person name="Prichula J."/>
            <person name="Schaufler K."/>
            <person name="Gaca A."/>
            <person name="Sgardioli B."/>
            <person name="Wagenaar J."/>
            <person name="Strong T."/>
        </authorList>
    </citation>
    <scope>NUCLEOTIDE SEQUENCE [LARGE SCALE GENOMIC DNA]</scope>
    <source>
        <strain evidence="3 4">DIV0080</strain>
    </source>
</reference>
<dbReference type="InterPro" id="IPR053150">
    <property type="entry name" value="Teicoplanin_resist-assoc"/>
</dbReference>
<proteinExistence type="predicted"/>
<dbReference type="PANTHER" id="PTHR36834:SF1">
    <property type="entry name" value="INTEGRAL MEMBRANE PROTEIN"/>
    <property type="match status" value="1"/>
</dbReference>
<dbReference type="InterPro" id="IPR006976">
    <property type="entry name" value="VanZ-like"/>
</dbReference>
<feature type="transmembrane region" description="Helical" evidence="1">
    <location>
        <begin position="43"/>
        <end position="63"/>
    </location>
</feature>
<feature type="transmembrane region" description="Helical" evidence="1">
    <location>
        <begin position="178"/>
        <end position="199"/>
    </location>
</feature>
<protein>
    <submittedName>
        <fullName evidence="3">VanZ family protein</fullName>
    </submittedName>
</protein>
<feature type="transmembrane region" description="Helical" evidence="1">
    <location>
        <begin position="141"/>
        <end position="166"/>
    </location>
</feature>
<gene>
    <name evidence="3" type="ORF">DOK76_01555</name>
</gene>
<dbReference type="PANTHER" id="PTHR36834">
    <property type="entry name" value="MEMBRANE PROTEIN-RELATED"/>
    <property type="match status" value="1"/>
</dbReference>
<dbReference type="Proteomes" id="UP000664857">
    <property type="component" value="Unassembled WGS sequence"/>
</dbReference>
<comment type="caution">
    <text evidence="3">The sequence shown here is derived from an EMBL/GenBank/DDBJ whole genome shotgun (WGS) entry which is preliminary data.</text>
</comment>
<dbReference type="RefSeq" id="WP_206964490.1">
    <property type="nucleotide sequence ID" value="NZ_JAFLVX010000005.1"/>
</dbReference>